<dbReference type="Gene3D" id="3.40.190.10">
    <property type="entry name" value="Periplasmic binding protein-like II"/>
    <property type="match status" value="1"/>
</dbReference>
<feature type="chain" id="PRO_5039297712" evidence="2">
    <location>
        <begin position="21"/>
        <end position="537"/>
    </location>
</feature>
<evidence type="ECO:0000256" key="1">
    <source>
        <dbReference type="SAM" id="MobiDB-lite"/>
    </source>
</evidence>
<evidence type="ECO:0000313" key="3">
    <source>
        <dbReference type="EMBL" id="THF84101.1"/>
    </source>
</evidence>
<keyword evidence="2" id="KW-0732">Signal</keyword>
<dbReference type="PROSITE" id="PS51257">
    <property type="entry name" value="PROKAR_LIPOPROTEIN"/>
    <property type="match status" value="1"/>
</dbReference>
<dbReference type="EMBL" id="SSOB01000002">
    <property type="protein sequence ID" value="THF84101.1"/>
    <property type="molecule type" value="Genomic_DNA"/>
</dbReference>
<reference evidence="3 4" key="1">
    <citation type="submission" date="2019-04" db="EMBL/GenBank/DDBJ databases">
        <title>Cohnella sp. nov. isolated from preserved vegetables.</title>
        <authorList>
            <person name="Lin S.-Y."/>
            <person name="Hung M.-H."/>
            <person name="Young C.-C."/>
        </authorList>
    </citation>
    <scope>NUCLEOTIDE SEQUENCE [LARGE SCALE GENOMIC DNA]</scope>
    <source>
        <strain evidence="3 4">CC-MHH1044</strain>
    </source>
</reference>
<dbReference type="SUPFAM" id="SSF53850">
    <property type="entry name" value="Periplasmic binding protein-like II"/>
    <property type="match status" value="1"/>
</dbReference>
<dbReference type="OrthoDB" id="9798191at2"/>
<evidence type="ECO:0000256" key="2">
    <source>
        <dbReference type="SAM" id="SignalP"/>
    </source>
</evidence>
<name>A0A4S4C9M7_9BACL</name>
<protein>
    <submittedName>
        <fullName evidence="3">Extracellular solute-binding protein</fullName>
    </submittedName>
</protein>
<evidence type="ECO:0000313" key="4">
    <source>
        <dbReference type="Proteomes" id="UP000310636"/>
    </source>
</evidence>
<dbReference type="PANTHER" id="PTHR43649">
    <property type="entry name" value="ARABINOSE-BINDING PROTEIN-RELATED"/>
    <property type="match status" value="1"/>
</dbReference>
<dbReference type="Proteomes" id="UP000310636">
    <property type="component" value="Unassembled WGS sequence"/>
</dbReference>
<gene>
    <name evidence="3" type="ORF">E6C55_01985</name>
</gene>
<proteinExistence type="predicted"/>
<dbReference type="RefSeq" id="WP_136368103.1">
    <property type="nucleotide sequence ID" value="NZ_SSOB01000002.1"/>
</dbReference>
<feature type="region of interest" description="Disordered" evidence="1">
    <location>
        <begin position="24"/>
        <end position="43"/>
    </location>
</feature>
<organism evidence="3 4">
    <name type="scientific">Cohnella fermenti</name>
    <dbReference type="NCBI Taxonomy" id="2565925"/>
    <lineage>
        <taxon>Bacteria</taxon>
        <taxon>Bacillati</taxon>
        <taxon>Bacillota</taxon>
        <taxon>Bacilli</taxon>
        <taxon>Bacillales</taxon>
        <taxon>Paenibacillaceae</taxon>
        <taxon>Cohnella</taxon>
    </lineage>
</organism>
<comment type="caution">
    <text evidence="3">The sequence shown here is derived from an EMBL/GenBank/DDBJ whole genome shotgun (WGS) entry which is preliminary data.</text>
</comment>
<dbReference type="PANTHER" id="PTHR43649:SF12">
    <property type="entry name" value="DIACETYLCHITOBIOSE BINDING PROTEIN DASA"/>
    <property type="match status" value="1"/>
</dbReference>
<dbReference type="AlphaFoldDB" id="A0A4S4C9M7"/>
<keyword evidence="4" id="KW-1185">Reference proteome</keyword>
<dbReference type="InterPro" id="IPR050490">
    <property type="entry name" value="Bact_solute-bd_prot1"/>
</dbReference>
<accession>A0A4S4C9M7</accession>
<dbReference type="Pfam" id="PF01547">
    <property type="entry name" value="SBP_bac_1"/>
    <property type="match status" value="1"/>
</dbReference>
<sequence length="537" mass="58555">MKTAKRGLTGIIAASLLLAAACSNESGSPQESGAGTGGDTAGTASAAASTAAASADGEGIQPINDGKPVKLVVNLGEYNPSLNEEATAEQPVVFRSTQLLADKFMELHPNVTIEWDRSSPASGSDYIEGINQWMTPRLAAGTAMDVASNLAGAAVFGNNGWFLDLESYLDQPNPYAEGNGKWSELWPDYQWSASGVKNIKGETLGLPFMVSAGPPTAYYYNKEIFAELNLETPKTWEEFINVSKTINDAGYIAVAPFPGNKSMDLQVWDTQFSLGPAFGLAIMDEIDTNKDGALDSLERLQAVKEGYYDPSKHDNAMEIWRQVKRKYTEVLQKGYESTDYEPLWQEGKVAMLEDGLWRLPNELANTKRTFDFGMIPPPVITKETTPLVGDISFTEKGPYQPAPANYFSVLSSSVEAHGPGTKEAAIAFIQFLSVPENMSLIVLEKKGAVLGSVRGVAVPPELDDWLNNSFPILPNISWLPASEPEGRKNANKTFEQWMKNMISDDEFAEQLNKYSQQDADQVIKSQNIDTSGWNLSN</sequence>
<dbReference type="InterPro" id="IPR006059">
    <property type="entry name" value="SBP"/>
</dbReference>
<feature type="signal peptide" evidence="2">
    <location>
        <begin position="1"/>
        <end position="20"/>
    </location>
</feature>